<gene>
    <name evidence="1" type="ORF">NDU88_010480</name>
</gene>
<evidence type="ECO:0000313" key="2">
    <source>
        <dbReference type="Proteomes" id="UP001066276"/>
    </source>
</evidence>
<keyword evidence="2" id="KW-1185">Reference proteome</keyword>
<proteinExistence type="predicted"/>
<dbReference type="AlphaFoldDB" id="A0AAV7Q099"/>
<evidence type="ECO:0000313" key="1">
    <source>
        <dbReference type="EMBL" id="KAJ1132153.1"/>
    </source>
</evidence>
<sequence length="92" mass="10114">MVTPLEDITMKLQNVREPATVESDPALNEPGTSYSNSTVIRVMPIQDPLNTPTWFTLQQLSMSSEECVLPSAVIHQQGHCKPIEGGPQPEVQ</sequence>
<reference evidence="1" key="1">
    <citation type="journal article" date="2022" name="bioRxiv">
        <title>Sequencing and chromosome-scale assembly of the giantPleurodeles waltlgenome.</title>
        <authorList>
            <person name="Brown T."/>
            <person name="Elewa A."/>
            <person name="Iarovenko S."/>
            <person name="Subramanian E."/>
            <person name="Araus A.J."/>
            <person name="Petzold A."/>
            <person name="Susuki M."/>
            <person name="Suzuki K.-i.T."/>
            <person name="Hayashi T."/>
            <person name="Toyoda A."/>
            <person name="Oliveira C."/>
            <person name="Osipova E."/>
            <person name="Leigh N.D."/>
            <person name="Simon A."/>
            <person name="Yun M.H."/>
        </authorList>
    </citation>
    <scope>NUCLEOTIDE SEQUENCE</scope>
    <source>
        <strain evidence="1">20211129_DDA</strain>
        <tissue evidence="1">Liver</tissue>
    </source>
</reference>
<dbReference type="Proteomes" id="UP001066276">
    <property type="component" value="Chromosome 7"/>
</dbReference>
<organism evidence="1 2">
    <name type="scientific">Pleurodeles waltl</name>
    <name type="common">Iberian ribbed newt</name>
    <dbReference type="NCBI Taxonomy" id="8319"/>
    <lineage>
        <taxon>Eukaryota</taxon>
        <taxon>Metazoa</taxon>
        <taxon>Chordata</taxon>
        <taxon>Craniata</taxon>
        <taxon>Vertebrata</taxon>
        <taxon>Euteleostomi</taxon>
        <taxon>Amphibia</taxon>
        <taxon>Batrachia</taxon>
        <taxon>Caudata</taxon>
        <taxon>Salamandroidea</taxon>
        <taxon>Salamandridae</taxon>
        <taxon>Pleurodelinae</taxon>
        <taxon>Pleurodeles</taxon>
    </lineage>
</organism>
<dbReference type="EMBL" id="JANPWB010000011">
    <property type="protein sequence ID" value="KAJ1132153.1"/>
    <property type="molecule type" value="Genomic_DNA"/>
</dbReference>
<comment type="caution">
    <text evidence="1">The sequence shown here is derived from an EMBL/GenBank/DDBJ whole genome shotgun (WGS) entry which is preliminary data.</text>
</comment>
<name>A0AAV7Q099_PLEWA</name>
<protein>
    <submittedName>
        <fullName evidence="1">Uncharacterized protein</fullName>
    </submittedName>
</protein>
<accession>A0AAV7Q099</accession>